<dbReference type="AlphaFoldDB" id="A0A9J6R8P7"/>
<name>A0A9J6R8P7_9BACI</name>
<reference evidence="2" key="1">
    <citation type="submission" date="2022-11" db="EMBL/GenBank/DDBJ databases">
        <title>WGS of Natronobacillus azotifigens 24KS-1, an anaerobic diazotrophic haloalkaliphile from soda-rich habitats.</title>
        <authorList>
            <person name="Sorokin D.Y."/>
            <person name="Merkel A.Y."/>
        </authorList>
    </citation>
    <scope>NUCLEOTIDE SEQUENCE</scope>
    <source>
        <strain evidence="2">24KS-1</strain>
    </source>
</reference>
<dbReference type="PROSITE" id="PS51257">
    <property type="entry name" value="PROKAR_LIPOPROTEIN"/>
    <property type="match status" value="1"/>
</dbReference>
<keyword evidence="3" id="KW-1185">Reference proteome</keyword>
<organism evidence="2 3">
    <name type="scientific">Natronobacillus azotifigens</name>
    <dbReference type="NCBI Taxonomy" id="472978"/>
    <lineage>
        <taxon>Bacteria</taxon>
        <taxon>Bacillati</taxon>
        <taxon>Bacillota</taxon>
        <taxon>Bacilli</taxon>
        <taxon>Bacillales</taxon>
        <taxon>Bacillaceae</taxon>
        <taxon>Natronobacillus</taxon>
    </lineage>
</organism>
<accession>A0A9J6R8P7</accession>
<protein>
    <recommendedName>
        <fullName evidence="4">Sugar ABC transporter substrate-binding protein</fullName>
    </recommendedName>
</protein>
<dbReference type="Proteomes" id="UP001084197">
    <property type="component" value="Unassembled WGS sequence"/>
</dbReference>
<keyword evidence="1" id="KW-0732">Signal</keyword>
<dbReference type="InterPro" id="IPR028082">
    <property type="entry name" value="Peripla_BP_I"/>
</dbReference>
<evidence type="ECO:0008006" key="4">
    <source>
        <dbReference type="Google" id="ProtNLM"/>
    </source>
</evidence>
<dbReference type="Gene3D" id="3.40.50.2300">
    <property type="match status" value="1"/>
</dbReference>
<evidence type="ECO:0000313" key="2">
    <source>
        <dbReference type="EMBL" id="MCZ0701612.1"/>
    </source>
</evidence>
<dbReference type="SUPFAM" id="SSF53822">
    <property type="entry name" value="Periplasmic binding protein-like I"/>
    <property type="match status" value="1"/>
</dbReference>
<feature type="chain" id="PRO_5039910523" description="Sugar ABC transporter substrate-binding protein" evidence="1">
    <location>
        <begin position="23"/>
        <end position="406"/>
    </location>
</feature>
<sequence length="406" mass="44986">MNKCLNKIGLLVFSLLLIGLLAACNGDSDPQTNGVDNGANEEQDQGPTQKIGVQIYDATDSELIAFRRYYQDYIEDNYNVEFLFSDSLDTAEAERTSTENFINQGVAAIISFSDSDRMSVIQMTEDAGVYYAIGAGTLSDEQLDMLSDNEYFVGSIGPSLAEEEEVGYDMAKHYIEQGYTNFLLYAGGYPFVDMHLMRTHGMIRALEEVGVTYNAREDGQIGTFESDEYTINTVYGFPDDSGAFFGTVAERVNEPGLEVILTAGLGVEFFGTALAQSGQDIRMGTVASFEDAYYEGFSAGQVDYLAGKFSSSIGPIFAAVYNAINGDMEVVRNNGNPFRIDQGYWIATNVDEFNEMYEMSNSTENPAYTKELLDMVIKSENPDTDYDNFESFVQSYSFDEITNLQD</sequence>
<proteinExistence type="predicted"/>
<comment type="caution">
    <text evidence="2">The sequence shown here is derived from an EMBL/GenBank/DDBJ whole genome shotgun (WGS) entry which is preliminary data.</text>
</comment>
<gene>
    <name evidence="2" type="ORF">OWO01_00110</name>
</gene>
<evidence type="ECO:0000256" key="1">
    <source>
        <dbReference type="SAM" id="SignalP"/>
    </source>
</evidence>
<feature type="signal peptide" evidence="1">
    <location>
        <begin position="1"/>
        <end position="22"/>
    </location>
</feature>
<dbReference type="RefSeq" id="WP_268778384.1">
    <property type="nucleotide sequence ID" value="NZ_JAPRAT010000001.1"/>
</dbReference>
<evidence type="ECO:0000313" key="3">
    <source>
        <dbReference type="Proteomes" id="UP001084197"/>
    </source>
</evidence>
<dbReference type="EMBL" id="JAPRAT010000001">
    <property type="protein sequence ID" value="MCZ0701612.1"/>
    <property type="molecule type" value="Genomic_DNA"/>
</dbReference>